<dbReference type="EMBL" id="LXQD01000306">
    <property type="protein sequence ID" value="RCJ27083.1"/>
    <property type="molecule type" value="Genomic_DNA"/>
</dbReference>
<name>A0A367QUS0_9NOSO</name>
<accession>A0A367QUS0</accession>
<keyword evidence="2" id="KW-1185">Reference proteome</keyword>
<dbReference type="Proteomes" id="UP000252107">
    <property type="component" value="Unassembled WGS sequence"/>
</dbReference>
<sequence>MRTILDVDSDSLYFILQEWYHDSQRFLEELEVLMTFEQVTLLSHATEELQKAQKLLMAQSEQRQPLPLETASVAERLGISPSTLNRAKRQDKLPYKRCWNDKMAEVYFSHSEKGKDYWIVWIKKTS</sequence>
<evidence type="ECO:0000313" key="1">
    <source>
        <dbReference type="EMBL" id="RCJ27083.1"/>
    </source>
</evidence>
<comment type="caution">
    <text evidence="1">The sequence shown here is derived from an EMBL/GenBank/DDBJ whole genome shotgun (WGS) entry which is preliminary data.</text>
</comment>
<gene>
    <name evidence="1" type="ORF">A6770_02675</name>
</gene>
<protein>
    <submittedName>
        <fullName evidence="1">Uncharacterized protein</fullName>
    </submittedName>
</protein>
<reference evidence="1" key="1">
    <citation type="submission" date="2016-04" db="EMBL/GenBank/DDBJ databases">
        <authorList>
            <person name="Tabuchi Yagui T.R."/>
        </authorList>
    </citation>
    <scope>NUCLEOTIDE SEQUENCE [LARGE SCALE GENOMIC DNA]</scope>
    <source>
        <strain evidence="1">NIES-26</strain>
    </source>
</reference>
<proteinExistence type="predicted"/>
<evidence type="ECO:0000313" key="2">
    <source>
        <dbReference type="Proteomes" id="UP000252107"/>
    </source>
</evidence>
<organism evidence="1 2">
    <name type="scientific">Nostoc minutum NIES-26</name>
    <dbReference type="NCBI Taxonomy" id="1844469"/>
    <lineage>
        <taxon>Bacteria</taxon>
        <taxon>Bacillati</taxon>
        <taxon>Cyanobacteriota</taxon>
        <taxon>Cyanophyceae</taxon>
        <taxon>Nostocales</taxon>
        <taxon>Nostocaceae</taxon>
        <taxon>Nostoc</taxon>
    </lineage>
</organism>
<dbReference type="AlphaFoldDB" id="A0A367QUS0"/>